<gene>
    <name evidence="5" type="ORF">EOE18_13595</name>
</gene>
<keyword evidence="3" id="KW-0732">Signal</keyword>
<feature type="domain" description="SGNH hydrolase-type esterase" evidence="4">
    <location>
        <begin position="42"/>
        <end position="280"/>
    </location>
</feature>
<dbReference type="AlphaFoldDB" id="A0A3S2UQW0"/>
<sequence>MRASALAKTSAALLALLPANVLLASPASARHAPLERQARYVAMGSSYAAGPNIGQSADTPPNRCARSAVNYAHLLAQAKKLALTDVTCSGATTAHILGPWDTIAPQISAVTPATQLVTLTIGGNDLGYMTAIGIMRCPRASEDERKRYFGGNCPAPKPITAQDEEALKTRMASIIQQVRKQAPEARILIVQYFSLMPASGNCPATGLTDGEVPQIRAIGRRLAKLTVDVARENGAGLVPLDRISAPHGLCSKEPWMNGGNPDMAAKDGAPYHPNAAGMAAAARLIATSLR</sequence>
<feature type="signal peptide" evidence="3">
    <location>
        <begin position="1"/>
        <end position="24"/>
    </location>
</feature>
<evidence type="ECO:0000313" key="6">
    <source>
        <dbReference type="Proteomes" id="UP000282837"/>
    </source>
</evidence>
<dbReference type="EMBL" id="SACO01000011">
    <property type="protein sequence ID" value="RVU03890.1"/>
    <property type="molecule type" value="Genomic_DNA"/>
</dbReference>
<reference evidence="5 6" key="1">
    <citation type="submission" date="2019-01" db="EMBL/GenBank/DDBJ databases">
        <authorList>
            <person name="Chen W.-M."/>
        </authorList>
    </citation>
    <scope>NUCLEOTIDE SEQUENCE [LARGE SCALE GENOMIC DNA]</scope>
    <source>
        <strain evidence="5 6">FSY-9</strain>
    </source>
</reference>
<protein>
    <submittedName>
        <fullName evidence="5">SGNH/GDSL hydrolase family protein</fullName>
    </submittedName>
</protein>
<dbReference type="GO" id="GO:0019433">
    <property type="term" value="P:triglyceride catabolic process"/>
    <property type="evidence" value="ECO:0007669"/>
    <property type="project" value="TreeGrafter"/>
</dbReference>
<dbReference type="CDD" id="cd01823">
    <property type="entry name" value="SEST_like"/>
    <property type="match status" value="1"/>
</dbReference>
<keyword evidence="2" id="KW-1015">Disulfide bond</keyword>
<feature type="disulfide bond" evidence="2">
    <location>
        <begin position="64"/>
        <end position="88"/>
    </location>
</feature>
<dbReference type="SUPFAM" id="SSF52266">
    <property type="entry name" value="SGNH hydrolase"/>
    <property type="match status" value="1"/>
</dbReference>
<feature type="disulfide bond" evidence="2">
    <location>
        <begin position="137"/>
        <end position="153"/>
    </location>
</feature>
<dbReference type="InterPro" id="IPR013830">
    <property type="entry name" value="SGNH_hydro"/>
</dbReference>
<dbReference type="Pfam" id="PF13472">
    <property type="entry name" value="Lipase_GDSL_2"/>
    <property type="match status" value="1"/>
</dbReference>
<feature type="active site" evidence="1">
    <location>
        <position position="272"/>
    </location>
</feature>
<comment type="caution">
    <text evidence="5">The sequence shown here is derived from an EMBL/GenBank/DDBJ whole genome shotgun (WGS) entry which is preliminary data.</text>
</comment>
<organism evidence="5 6">
    <name type="scientific">Novosphingobium umbonatum</name>
    <dbReference type="NCBI Taxonomy" id="1908524"/>
    <lineage>
        <taxon>Bacteria</taxon>
        <taxon>Pseudomonadati</taxon>
        <taxon>Pseudomonadota</taxon>
        <taxon>Alphaproteobacteria</taxon>
        <taxon>Sphingomonadales</taxon>
        <taxon>Sphingomonadaceae</taxon>
        <taxon>Novosphingobium</taxon>
    </lineage>
</organism>
<dbReference type="RefSeq" id="WP_127710428.1">
    <property type="nucleotide sequence ID" value="NZ_SACO01000011.1"/>
</dbReference>
<name>A0A3S2UQW0_9SPHN</name>
<feature type="chain" id="PRO_5018663844" evidence="3">
    <location>
        <begin position="25"/>
        <end position="290"/>
    </location>
</feature>
<accession>A0A3S2UQW0</accession>
<dbReference type="GO" id="GO:0004806">
    <property type="term" value="F:triacylglycerol lipase activity"/>
    <property type="evidence" value="ECO:0007669"/>
    <property type="project" value="TreeGrafter"/>
</dbReference>
<dbReference type="Proteomes" id="UP000282837">
    <property type="component" value="Unassembled WGS sequence"/>
</dbReference>
<keyword evidence="5" id="KW-0378">Hydrolase</keyword>
<dbReference type="Gene3D" id="3.40.50.1110">
    <property type="entry name" value="SGNH hydrolase"/>
    <property type="match status" value="1"/>
</dbReference>
<dbReference type="InterPro" id="IPR036514">
    <property type="entry name" value="SGNH_hydro_sf"/>
</dbReference>
<dbReference type="OrthoDB" id="5503950at2"/>
<keyword evidence="6" id="KW-1185">Reference proteome</keyword>
<evidence type="ECO:0000313" key="5">
    <source>
        <dbReference type="EMBL" id="RVU03890.1"/>
    </source>
</evidence>
<proteinExistence type="predicted"/>
<dbReference type="PANTHER" id="PTHR37981:SF1">
    <property type="entry name" value="SGNH HYDROLASE-TYPE ESTERASE DOMAIN-CONTAINING PROTEIN"/>
    <property type="match status" value="1"/>
</dbReference>
<evidence type="ECO:0000259" key="4">
    <source>
        <dbReference type="Pfam" id="PF13472"/>
    </source>
</evidence>
<feature type="active site" description="Nucleophile" evidence="1">
    <location>
        <position position="46"/>
    </location>
</feature>
<evidence type="ECO:0000256" key="2">
    <source>
        <dbReference type="PIRSR" id="PIRSR637460-2"/>
    </source>
</evidence>
<dbReference type="PANTHER" id="PTHR37981">
    <property type="entry name" value="LIPASE 2"/>
    <property type="match status" value="1"/>
</dbReference>
<dbReference type="InterPro" id="IPR037460">
    <property type="entry name" value="SEST-like"/>
</dbReference>
<feature type="disulfide bond" evidence="2">
    <location>
        <begin position="202"/>
        <end position="250"/>
    </location>
</feature>
<evidence type="ECO:0000256" key="1">
    <source>
        <dbReference type="PIRSR" id="PIRSR637460-1"/>
    </source>
</evidence>
<evidence type="ECO:0000256" key="3">
    <source>
        <dbReference type="SAM" id="SignalP"/>
    </source>
</evidence>